<dbReference type="Gene3D" id="3.40.366.10">
    <property type="entry name" value="Malonyl-Coenzyme A Acyl Carrier Protein, domain 2"/>
    <property type="match status" value="1"/>
</dbReference>
<dbReference type="STRING" id="1429043.X474_16680"/>
<dbReference type="GO" id="GO:0006633">
    <property type="term" value="P:fatty acid biosynthetic process"/>
    <property type="evidence" value="ECO:0007669"/>
    <property type="project" value="TreeGrafter"/>
</dbReference>
<dbReference type="PANTHER" id="PTHR42681">
    <property type="entry name" value="MALONYL-COA-ACYL CARRIER PROTEIN TRANSACYLASE, MITOCHONDRIAL"/>
    <property type="match status" value="1"/>
</dbReference>
<dbReference type="InterPro" id="IPR004410">
    <property type="entry name" value="Malonyl_CoA-ACP_transAc_FabD"/>
</dbReference>
<dbReference type="InterPro" id="IPR024925">
    <property type="entry name" value="Malonyl_CoA-ACP_transAc"/>
</dbReference>
<dbReference type="EC" id="2.3.1.39" evidence="1 6"/>
<evidence type="ECO:0000256" key="2">
    <source>
        <dbReference type="ARBA" id="ARBA00018953"/>
    </source>
</evidence>
<dbReference type="Pfam" id="PF00698">
    <property type="entry name" value="Acyl_transf_1"/>
    <property type="match status" value="1"/>
</dbReference>
<dbReference type="FunFam" id="3.30.70.250:FF:000001">
    <property type="entry name" value="Malonyl CoA-acyl carrier protein transacylase"/>
    <property type="match status" value="1"/>
</dbReference>
<dbReference type="PIRSF" id="PIRSF000446">
    <property type="entry name" value="Mct"/>
    <property type="match status" value="1"/>
</dbReference>
<dbReference type="InParanoid" id="A0A0D2JTT8"/>
<dbReference type="RefSeq" id="WP_044350017.1">
    <property type="nucleotide sequence ID" value="NZ_AZAC01000021.1"/>
</dbReference>
<reference evidence="9 10" key="1">
    <citation type="submission" date="2013-11" db="EMBL/GenBank/DDBJ databases">
        <title>Metagenomic analysis of a methanogenic consortium involved in long chain n-alkane degradation.</title>
        <authorList>
            <person name="Davidova I.A."/>
            <person name="Callaghan A.V."/>
            <person name="Wawrik B."/>
            <person name="Pruitt S."/>
            <person name="Marks C."/>
            <person name="Duncan K.E."/>
            <person name="Suflita J.M."/>
        </authorList>
    </citation>
    <scope>NUCLEOTIDE SEQUENCE [LARGE SCALE GENOMIC DNA]</scope>
    <source>
        <strain evidence="9 10">SPR</strain>
    </source>
</reference>
<evidence type="ECO:0000256" key="3">
    <source>
        <dbReference type="ARBA" id="ARBA00022679"/>
    </source>
</evidence>
<evidence type="ECO:0000256" key="6">
    <source>
        <dbReference type="PIRNR" id="PIRNR000446"/>
    </source>
</evidence>
<name>A0A0D2JTT8_9BACT</name>
<evidence type="ECO:0000256" key="1">
    <source>
        <dbReference type="ARBA" id="ARBA00013258"/>
    </source>
</evidence>
<feature type="active site" evidence="7">
    <location>
        <position position="197"/>
    </location>
</feature>
<dbReference type="AlphaFoldDB" id="A0A0D2JTT8"/>
<organism evidence="9 10">
    <name type="scientific">Dethiosulfatarculus sandiegensis</name>
    <dbReference type="NCBI Taxonomy" id="1429043"/>
    <lineage>
        <taxon>Bacteria</taxon>
        <taxon>Pseudomonadati</taxon>
        <taxon>Thermodesulfobacteriota</taxon>
        <taxon>Desulfarculia</taxon>
        <taxon>Desulfarculales</taxon>
        <taxon>Desulfarculaceae</taxon>
        <taxon>Dethiosulfatarculus</taxon>
    </lineage>
</organism>
<dbReference type="Gene3D" id="3.30.70.250">
    <property type="entry name" value="Malonyl-CoA ACP transacylase, ACP-binding"/>
    <property type="match status" value="1"/>
</dbReference>
<dbReference type="SMART" id="SM00827">
    <property type="entry name" value="PKS_AT"/>
    <property type="match status" value="1"/>
</dbReference>
<evidence type="ECO:0000259" key="8">
    <source>
        <dbReference type="SMART" id="SM00827"/>
    </source>
</evidence>
<dbReference type="Proteomes" id="UP000032233">
    <property type="component" value="Unassembled WGS sequence"/>
</dbReference>
<evidence type="ECO:0000256" key="5">
    <source>
        <dbReference type="ARBA" id="ARBA00048462"/>
    </source>
</evidence>
<evidence type="ECO:0000313" key="9">
    <source>
        <dbReference type="EMBL" id="KIX12910.1"/>
    </source>
</evidence>
<evidence type="ECO:0000313" key="10">
    <source>
        <dbReference type="Proteomes" id="UP000032233"/>
    </source>
</evidence>
<dbReference type="EMBL" id="AZAC01000021">
    <property type="protein sequence ID" value="KIX12910.1"/>
    <property type="molecule type" value="Genomic_DNA"/>
</dbReference>
<proteinExistence type="inferred from homology"/>
<dbReference type="SUPFAM" id="SSF55048">
    <property type="entry name" value="Probable ACP-binding domain of malonyl-CoA ACP transacylase"/>
    <property type="match status" value="1"/>
</dbReference>
<dbReference type="GO" id="GO:0005829">
    <property type="term" value="C:cytosol"/>
    <property type="evidence" value="ECO:0007669"/>
    <property type="project" value="TreeGrafter"/>
</dbReference>
<dbReference type="NCBIfam" id="TIGR00128">
    <property type="entry name" value="fabD"/>
    <property type="match status" value="1"/>
</dbReference>
<comment type="similarity">
    <text evidence="6">Belongs to the fabD family.</text>
</comment>
<dbReference type="FunCoup" id="A0A0D2JTT8">
    <property type="interactions" value="573"/>
</dbReference>
<dbReference type="GO" id="GO:0004314">
    <property type="term" value="F:[acyl-carrier-protein] S-malonyltransferase activity"/>
    <property type="evidence" value="ECO:0007669"/>
    <property type="project" value="UniProtKB-EC"/>
</dbReference>
<sequence length="306" mass="32417">MANVAVVFPGQGSQYVGMGQAFCQASAEAAKIMTQAEEASGLPIKKLCFEGPMDELTLTVNLQPSVVAVDLICWQALLKKGLEVKAVAGHSLGEYPALVAAGALDNAKCIELAALRGKLMNRDAEANPGAMAAIMGLSPEQVAEITEDIDGVVQPANYNSPAQTVITGLREAVKQASDLAKEKGGKAIPLKVSGAWHSPLMADAKKDMEQAIEQVSFTDPARLLAPNTTGAPTDQADEIKAQLKEQLTSPVRWVQTVNALMDQGIDTFIEAGPKTVLTGLIKKTTKQVRVLNFDTPETLEKVLEAL</sequence>
<dbReference type="InterPro" id="IPR014043">
    <property type="entry name" value="Acyl_transferase_dom"/>
</dbReference>
<dbReference type="InterPro" id="IPR016035">
    <property type="entry name" value="Acyl_Trfase/lysoPLipase"/>
</dbReference>
<dbReference type="SUPFAM" id="SSF52151">
    <property type="entry name" value="FabD/lysophospholipase-like"/>
    <property type="match status" value="1"/>
</dbReference>
<dbReference type="OrthoDB" id="9808564at2"/>
<accession>A0A0D2JTT8</accession>
<dbReference type="InterPro" id="IPR001227">
    <property type="entry name" value="Ac_transferase_dom_sf"/>
</dbReference>
<feature type="active site" evidence="7">
    <location>
        <position position="91"/>
    </location>
</feature>
<dbReference type="InterPro" id="IPR050858">
    <property type="entry name" value="Mal-CoA-ACP_Trans/PKS_FabD"/>
</dbReference>
<dbReference type="PANTHER" id="PTHR42681:SF1">
    <property type="entry name" value="MALONYL-COA-ACYL CARRIER PROTEIN TRANSACYLASE, MITOCHONDRIAL"/>
    <property type="match status" value="1"/>
</dbReference>
<feature type="domain" description="Malonyl-CoA:ACP transacylase (MAT)" evidence="8">
    <location>
        <begin position="7"/>
        <end position="293"/>
    </location>
</feature>
<protein>
    <recommendedName>
        <fullName evidence="2 6">Malonyl CoA-acyl carrier protein transacylase</fullName>
        <ecNumber evidence="1 6">2.3.1.39</ecNumber>
    </recommendedName>
</protein>
<keyword evidence="3 6" id="KW-0808">Transferase</keyword>
<dbReference type="InterPro" id="IPR016036">
    <property type="entry name" value="Malonyl_transacylase_ACP-bd"/>
</dbReference>
<evidence type="ECO:0000256" key="7">
    <source>
        <dbReference type="PIRSR" id="PIRSR000446-1"/>
    </source>
</evidence>
<keyword evidence="10" id="KW-1185">Reference proteome</keyword>
<evidence type="ECO:0000256" key="4">
    <source>
        <dbReference type="ARBA" id="ARBA00023315"/>
    </source>
</evidence>
<comment type="caution">
    <text evidence="9">The sequence shown here is derived from an EMBL/GenBank/DDBJ whole genome shotgun (WGS) entry which is preliminary data.</text>
</comment>
<dbReference type="PATRIC" id="fig|1429043.3.peg.3534"/>
<gene>
    <name evidence="9" type="ORF">X474_16680</name>
</gene>
<comment type="catalytic activity">
    <reaction evidence="5 6">
        <text>holo-[ACP] + malonyl-CoA = malonyl-[ACP] + CoA</text>
        <dbReference type="Rhea" id="RHEA:41792"/>
        <dbReference type="Rhea" id="RHEA-COMP:9623"/>
        <dbReference type="Rhea" id="RHEA-COMP:9685"/>
        <dbReference type="ChEBI" id="CHEBI:57287"/>
        <dbReference type="ChEBI" id="CHEBI:57384"/>
        <dbReference type="ChEBI" id="CHEBI:64479"/>
        <dbReference type="ChEBI" id="CHEBI:78449"/>
        <dbReference type="EC" id="2.3.1.39"/>
    </reaction>
</comment>
<keyword evidence="4 6" id="KW-0012">Acyltransferase</keyword>